<accession>A0A7J0GLB9</accession>
<evidence type="ECO:0000313" key="2">
    <source>
        <dbReference type="EMBL" id="GFZ11528.1"/>
    </source>
</evidence>
<dbReference type="GO" id="GO:0051377">
    <property type="term" value="F:mannose-ethanolamine phosphotransferase activity"/>
    <property type="evidence" value="ECO:0007669"/>
    <property type="project" value="TreeGrafter"/>
</dbReference>
<comment type="caution">
    <text evidence="2">The sequence shown here is derived from an EMBL/GenBank/DDBJ whole genome shotgun (WGS) entry which is preliminary data.</text>
</comment>
<reference evidence="2 3" key="1">
    <citation type="submission" date="2019-07" db="EMBL/GenBank/DDBJ databases">
        <title>De Novo Assembly of kiwifruit Actinidia rufa.</title>
        <authorList>
            <person name="Sugita-Konishi S."/>
            <person name="Sato K."/>
            <person name="Mori E."/>
            <person name="Abe Y."/>
            <person name="Kisaki G."/>
            <person name="Hamano K."/>
            <person name="Suezawa K."/>
            <person name="Otani M."/>
            <person name="Fukuda T."/>
            <person name="Manabe T."/>
            <person name="Gomi K."/>
            <person name="Tabuchi M."/>
            <person name="Akimitsu K."/>
            <person name="Kataoka I."/>
        </authorList>
    </citation>
    <scope>NUCLEOTIDE SEQUENCE [LARGE SCALE GENOMIC DNA]</scope>
    <source>
        <strain evidence="3">cv. Fuchu</strain>
    </source>
</reference>
<keyword evidence="3" id="KW-1185">Reference proteome</keyword>
<gene>
    <name evidence="2" type="ORF">Acr_22g0009260</name>
</gene>
<dbReference type="GO" id="GO:0006506">
    <property type="term" value="P:GPI anchor biosynthetic process"/>
    <property type="evidence" value="ECO:0007669"/>
    <property type="project" value="InterPro"/>
</dbReference>
<proteinExistence type="predicted"/>
<evidence type="ECO:0000256" key="1">
    <source>
        <dbReference type="SAM" id="Phobius"/>
    </source>
</evidence>
<evidence type="ECO:0000313" key="3">
    <source>
        <dbReference type="Proteomes" id="UP000585474"/>
    </source>
</evidence>
<feature type="transmembrane region" description="Helical" evidence="1">
    <location>
        <begin position="20"/>
        <end position="39"/>
    </location>
</feature>
<dbReference type="OrthoDB" id="1727866at2759"/>
<dbReference type="PANTHER" id="PTHR23071:SF1">
    <property type="entry name" value="GPI ETHANOLAMINE PHOSPHATE TRANSFERASE 3"/>
    <property type="match status" value="1"/>
</dbReference>
<keyword evidence="1" id="KW-0472">Membrane</keyword>
<name>A0A7J0GLB9_9ERIC</name>
<dbReference type="Proteomes" id="UP000585474">
    <property type="component" value="Unassembled WGS sequence"/>
</dbReference>
<sequence length="187" mass="21072">MDALLAWRRTTEEKGRTWPFLSIFFLILVLHLVAILLFARGFLLTRTELPYYSNCSDISQSPCFQPPHSLPLSDKRDTPRRHPNLKSCLKVLHKLASREGSSARIFKAIANPPTHHLTTVEGTTFQVLHHNNSIMASPKTDSALCQSLEIGCRTKPRNLPWANALPGSLLITHWVLIGSAPERELDM</sequence>
<keyword evidence="1" id="KW-1133">Transmembrane helix</keyword>
<dbReference type="AlphaFoldDB" id="A0A7J0GLB9"/>
<dbReference type="PANTHER" id="PTHR23071">
    <property type="entry name" value="PHOSPHATIDYLINOSITOL GLYCAN"/>
    <property type="match status" value="1"/>
</dbReference>
<dbReference type="EMBL" id="BJWL01000022">
    <property type="protein sequence ID" value="GFZ11528.1"/>
    <property type="molecule type" value="Genomic_DNA"/>
</dbReference>
<keyword evidence="1" id="KW-0812">Transmembrane</keyword>
<dbReference type="GO" id="GO:0005789">
    <property type="term" value="C:endoplasmic reticulum membrane"/>
    <property type="evidence" value="ECO:0007669"/>
    <property type="project" value="TreeGrafter"/>
</dbReference>
<dbReference type="InterPro" id="IPR039524">
    <property type="entry name" value="PIGO/GPI13"/>
</dbReference>
<protein>
    <submittedName>
        <fullName evidence="2">Uncharacterized protein</fullName>
    </submittedName>
</protein>
<organism evidence="2 3">
    <name type="scientific">Actinidia rufa</name>
    <dbReference type="NCBI Taxonomy" id="165716"/>
    <lineage>
        <taxon>Eukaryota</taxon>
        <taxon>Viridiplantae</taxon>
        <taxon>Streptophyta</taxon>
        <taxon>Embryophyta</taxon>
        <taxon>Tracheophyta</taxon>
        <taxon>Spermatophyta</taxon>
        <taxon>Magnoliopsida</taxon>
        <taxon>eudicotyledons</taxon>
        <taxon>Gunneridae</taxon>
        <taxon>Pentapetalae</taxon>
        <taxon>asterids</taxon>
        <taxon>Ericales</taxon>
        <taxon>Actinidiaceae</taxon>
        <taxon>Actinidia</taxon>
    </lineage>
</organism>